<reference evidence="1" key="1">
    <citation type="submission" date="2023-06" db="EMBL/GenBank/DDBJ databases">
        <title>Genomic analysis of the entomopathogenic nematode Steinernema hermaphroditum.</title>
        <authorList>
            <person name="Schwarz E.M."/>
            <person name="Heppert J.K."/>
            <person name="Baniya A."/>
            <person name="Schwartz H.T."/>
            <person name="Tan C.-H."/>
            <person name="Antoshechkin I."/>
            <person name="Sternberg P.W."/>
            <person name="Goodrich-Blair H."/>
            <person name="Dillman A.R."/>
        </authorList>
    </citation>
    <scope>NUCLEOTIDE SEQUENCE</scope>
    <source>
        <strain evidence="1">PS9179</strain>
        <tissue evidence="1">Whole animal</tissue>
    </source>
</reference>
<dbReference type="EMBL" id="JAUCMV010000004">
    <property type="protein sequence ID" value="KAK0405054.1"/>
    <property type="molecule type" value="Genomic_DNA"/>
</dbReference>
<evidence type="ECO:0000313" key="2">
    <source>
        <dbReference type="Proteomes" id="UP001175271"/>
    </source>
</evidence>
<name>A0AA39HHZ6_9BILA</name>
<organism evidence="1 2">
    <name type="scientific">Steinernema hermaphroditum</name>
    <dbReference type="NCBI Taxonomy" id="289476"/>
    <lineage>
        <taxon>Eukaryota</taxon>
        <taxon>Metazoa</taxon>
        <taxon>Ecdysozoa</taxon>
        <taxon>Nematoda</taxon>
        <taxon>Chromadorea</taxon>
        <taxon>Rhabditida</taxon>
        <taxon>Tylenchina</taxon>
        <taxon>Panagrolaimomorpha</taxon>
        <taxon>Strongyloidoidea</taxon>
        <taxon>Steinernematidae</taxon>
        <taxon>Steinernema</taxon>
    </lineage>
</organism>
<sequence length="229" mass="26629">MAFQPLHPLQKHYEVFQTQVAGLLSSPFAKCLLYDATEASLEALRHELLHSPFWASKTVFLEMVAELFTVAVTQNVFYVEPNLFNFTAMVVYARERLLQLGVQKSERLRALHEKAPKLEALLRSEIRALASDVAEMVARRRPAFFFCGFLQFASHFVKHGLEVGMRPEEYWLKAEELLSTPRFELEHDVATIEKGDWVLKIAVKKNDLEETYIKTLHRKWSARKKQPFY</sequence>
<evidence type="ECO:0000313" key="1">
    <source>
        <dbReference type="EMBL" id="KAK0405054.1"/>
    </source>
</evidence>
<keyword evidence="2" id="KW-1185">Reference proteome</keyword>
<accession>A0AA39HHZ6</accession>
<proteinExistence type="predicted"/>
<gene>
    <name evidence="1" type="ORF">QR680_017778</name>
</gene>
<dbReference type="AlphaFoldDB" id="A0AA39HHZ6"/>
<protein>
    <submittedName>
        <fullName evidence="1">Uncharacterized protein</fullName>
    </submittedName>
</protein>
<comment type="caution">
    <text evidence="1">The sequence shown here is derived from an EMBL/GenBank/DDBJ whole genome shotgun (WGS) entry which is preliminary data.</text>
</comment>
<dbReference type="Proteomes" id="UP001175271">
    <property type="component" value="Unassembled WGS sequence"/>
</dbReference>